<accession>A0A7W8BBZ5</accession>
<gene>
    <name evidence="2" type="ORF">FHS36_002874</name>
</gene>
<comment type="caution">
    <text evidence="2">The sequence shown here is derived from an EMBL/GenBank/DDBJ whole genome shotgun (WGS) entry which is preliminary data.</text>
</comment>
<dbReference type="PANTHER" id="PTHR38847">
    <property type="match status" value="1"/>
</dbReference>
<evidence type="ECO:0000313" key="3">
    <source>
        <dbReference type="Proteomes" id="UP000528608"/>
    </source>
</evidence>
<proteinExistence type="predicted"/>
<sequence>MFGPEFGRERGAGLRPAGGKPRGALARPLAAGGAVALLLVMAASPGAAATDGVPPPDKIVIDVVSVNGSGCPTGTAHVAVSPDNTAFTVSYSNYIAQVGIGSKPTDARKNCQLSLNVHVPQGFTYAIAKADYRGFAHLEKGATALQRATYYFQGMSQTAYMNHPFTGPLNDGWQTSDSTEIDALIYAPCGAARYFNINTELRVDAGTSDPARTNSFMAMDSTDGSINTLYHFAWKPCPAT</sequence>
<feature type="region of interest" description="Disordered" evidence="1">
    <location>
        <begin position="1"/>
        <end position="21"/>
    </location>
</feature>
<evidence type="ECO:0000313" key="2">
    <source>
        <dbReference type="EMBL" id="MBB5119441.1"/>
    </source>
</evidence>
<evidence type="ECO:0000256" key="1">
    <source>
        <dbReference type="SAM" id="MobiDB-lite"/>
    </source>
</evidence>
<dbReference type="EMBL" id="JACHJF010000007">
    <property type="protein sequence ID" value="MBB5119441.1"/>
    <property type="molecule type" value="Genomic_DNA"/>
</dbReference>
<reference evidence="2 3" key="1">
    <citation type="submission" date="2020-08" db="EMBL/GenBank/DDBJ databases">
        <title>Genomic Encyclopedia of Type Strains, Phase III (KMG-III): the genomes of soil and plant-associated and newly described type strains.</title>
        <authorList>
            <person name="Whitman W."/>
        </authorList>
    </citation>
    <scope>NUCLEOTIDE SEQUENCE [LARGE SCALE GENOMIC DNA]</scope>
    <source>
        <strain evidence="2 3">CECT 3259</strain>
    </source>
</reference>
<protein>
    <recommendedName>
        <fullName evidence="4">DUF4360 domain-containing protein</fullName>
    </recommendedName>
</protein>
<feature type="compositionally biased region" description="Basic and acidic residues" evidence="1">
    <location>
        <begin position="1"/>
        <end position="12"/>
    </location>
</feature>
<name>A0A7W8BBZ5_STREU</name>
<dbReference type="AlphaFoldDB" id="A0A7W8BBZ5"/>
<dbReference type="Proteomes" id="UP000528608">
    <property type="component" value="Unassembled WGS sequence"/>
</dbReference>
<organism evidence="2 3">
    <name type="scientific">Streptomyces eurocidicus</name>
    <name type="common">Streptoverticillium eurocidicus</name>
    <dbReference type="NCBI Taxonomy" id="66423"/>
    <lineage>
        <taxon>Bacteria</taxon>
        <taxon>Bacillati</taxon>
        <taxon>Actinomycetota</taxon>
        <taxon>Actinomycetes</taxon>
        <taxon>Kitasatosporales</taxon>
        <taxon>Streptomycetaceae</taxon>
        <taxon>Streptomyces</taxon>
    </lineage>
</organism>
<dbReference type="PANTHER" id="PTHR38847:SF1">
    <property type="entry name" value="PSEUDOURIDINE SYNTHASE RSUA_RLUA-LIKE DOMAIN-CONTAINING PROTEIN"/>
    <property type="match status" value="1"/>
</dbReference>
<evidence type="ECO:0008006" key="4">
    <source>
        <dbReference type="Google" id="ProtNLM"/>
    </source>
</evidence>
<dbReference type="Pfam" id="PF14273">
    <property type="entry name" value="DUF4360"/>
    <property type="match status" value="1"/>
</dbReference>
<dbReference type="InterPro" id="IPR025649">
    <property type="entry name" value="DUF4360"/>
</dbReference>